<feature type="region of interest" description="Disordered" evidence="1">
    <location>
        <begin position="1279"/>
        <end position="1306"/>
    </location>
</feature>
<feature type="signal peptide" evidence="2">
    <location>
        <begin position="1"/>
        <end position="21"/>
    </location>
</feature>
<dbReference type="InterPro" id="IPR036691">
    <property type="entry name" value="Endo/exonu/phosph_ase_sf"/>
</dbReference>
<evidence type="ECO:0000256" key="1">
    <source>
        <dbReference type="SAM" id="MobiDB-lite"/>
    </source>
</evidence>
<dbReference type="Proteomes" id="UP001189429">
    <property type="component" value="Unassembled WGS sequence"/>
</dbReference>
<evidence type="ECO:0008006" key="5">
    <source>
        <dbReference type="Google" id="ProtNLM"/>
    </source>
</evidence>
<proteinExistence type="predicted"/>
<comment type="caution">
    <text evidence="3">The sequence shown here is derived from an EMBL/GenBank/DDBJ whole genome shotgun (WGS) entry which is preliminary data.</text>
</comment>
<accession>A0ABN9PU80</accession>
<feature type="region of interest" description="Disordered" evidence="1">
    <location>
        <begin position="990"/>
        <end position="1074"/>
    </location>
</feature>
<feature type="compositionally biased region" description="Basic and acidic residues" evidence="1">
    <location>
        <begin position="1018"/>
        <end position="1037"/>
    </location>
</feature>
<feature type="compositionally biased region" description="Low complexity" evidence="1">
    <location>
        <begin position="1038"/>
        <end position="1048"/>
    </location>
</feature>
<feature type="chain" id="PRO_5045236048" description="Reverse transcriptase domain-containing protein" evidence="2">
    <location>
        <begin position="22"/>
        <end position="1306"/>
    </location>
</feature>
<evidence type="ECO:0000256" key="2">
    <source>
        <dbReference type="SAM" id="SignalP"/>
    </source>
</evidence>
<dbReference type="Gene3D" id="3.60.10.10">
    <property type="entry name" value="Endonuclease/exonuclease/phosphatase"/>
    <property type="match status" value="1"/>
</dbReference>
<sequence>MAPAQLAAARAAAAFWMLTLGLYNPQSLPAWREELVSEALQNFDVVVLPGTQQRQRDDAIPVTAIRTMRHVAYGWGWRRGRFTNKSCGITIMIGRRVRRNHVRQVLSPPPKLGITGRAGGIKLATARTPMLVFGVYLTPSGTQEERTESMQRILGWITDEVAKAGNRYLVVIAGDFNEQLGFSDIDEVAGRHGRHRRSRQVEQLRWWAATNYLTAANTHFRLPASYYGSETNSWIDHVFVPSTAMGFVPMIRMRPDLMRTLSPFPTAELRDHCPMEVHITYELSYSPLRSATERVDRDSLMRCLTKGERRREFCEKVESNLSAVEAEWNLSDSDPTPETKHQLFTKAIRDATLSVFPSTRRLGTEYEHLVEERVQALRARAQVAHELAELQAGLSNADHNHDFERNVMVAEARLRRLTGECKARRKAHQEYTFYERIEMLAICLAPMERIDSTGRGLGYVDDAPMQMTKFEQCLWDLLQDTRIKKTFAPSGKRTRAIGLDKNKGRADLKGQRVIHLYDHLSQAWHSGLRRRQLPGDWPEWAHGSLPHRSRESALLALQSACWRLRDANFSVAQQNWDAAGAFNAICWEHWLTHAGDRLQAVDRPFFAQLLSDLCVTVSAPDGELEFTPQEGGAMGSSLIPWGFVATYSVAVSNAFDGLKEQDESFNWLDTMIPDRDDETFDVGAAVFVDDVTRITPIPKHATGNDIVRRLNRTTRTINTEIGKQGGGLNEDKTVSTLDLRGHGSNTATRKVATSRQLKGTVAKCARLLGPIVAADLSVHEEIKARVMAAKRGWYNMGSTWYHEIQKRCARLQFISYVYETALSALHVLLVTQSQIDRITTVLTKLLRSLMGGRFTKWRDDGSARTITNAKVWDYWELAKPEIELRVRRLRFYQRMAKYPKAHEQVIAAVFGQCKFEEEMGICRLGEDGWPISTSTPWCLQLEKDLREMGKVRLMDLFYEGDVHDQFIRLDLRAMRAASFAVQIPPPGFARGIQKGTVTRRERSATMEAVSEAAAPDLKTAKQAREDDEERKAPEAAKPEGATPTGKAKAGSKKKKKLATDGGTRPAAASSSGVSDGMVVRLQKGVLNTMQGQRGLEGAVYDFRLVPVNSVTVEAAEASGKEDNEAVESKAYTPQELGSPHVQIAKSVINKLAVADMGNGQQVRLAQCVMSLMNTALEETPALTGEVFKGFRLKRARFDEQVQATGCSKMTMAINPHVQLPLENPKWLSKHGVGKKKANEEEIMESDAEGPRCLSDMPLMPIFVRDVRTAFLTMLEAEGAVRSDGQPPRSRLERDLQKDLGQMLKLS</sequence>
<evidence type="ECO:0000313" key="3">
    <source>
        <dbReference type="EMBL" id="CAK0796761.1"/>
    </source>
</evidence>
<gene>
    <name evidence="3" type="ORF">PCOR1329_LOCUS6049</name>
</gene>
<protein>
    <recommendedName>
        <fullName evidence="5">Reverse transcriptase domain-containing protein</fullName>
    </recommendedName>
</protein>
<keyword evidence="4" id="KW-1185">Reference proteome</keyword>
<name>A0ABN9PU80_9DINO</name>
<organism evidence="3 4">
    <name type="scientific">Prorocentrum cordatum</name>
    <dbReference type="NCBI Taxonomy" id="2364126"/>
    <lineage>
        <taxon>Eukaryota</taxon>
        <taxon>Sar</taxon>
        <taxon>Alveolata</taxon>
        <taxon>Dinophyceae</taxon>
        <taxon>Prorocentrales</taxon>
        <taxon>Prorocentraceae</taxon>
        <taxon>Prorocentrum</taxon>
    </lineage>
</organism>
<dbReference type="SUPFAM" id="SSF56219">
    <property type="entry name" value="DNase I-like"/>
    <property type="match status" value="1"/>
</dbReference>
<evidence type="ECO:0000313" key="4">
    <source>
        <dbReference type="Proteomes" id="UP001189429"/>
    </source>
</evidence>
<dbReference type="EMBL" id="CAUYUJ010001618">
    <property type="protein sequence ID" value="CAK0796761.1"/>
    <property type="molecule type" value="Genomic_DNA"/>
</dbReference>
<reference evidence="3" key="1">
    <citation type="submission" date="2023-10" db="EMBL/GenBank/DDBJ databases">
        <authorList>
            <person name="Chen Y."/>
            <person name="Shah S."/>
            <person name="Dougan E. K."/>
            <person name="Thang M."/>
            <person name="Chan C."/>
        </authorList>
    </citation>
    <scope>NUCLEOTIDE SEQUENCE [LARGE SCALE GENOMIC DNA]</scope>
</reference>
<keyword evidence="2" id="KW-0732">Signal</keyword>